<dbReference type="Pfam" id="PF14870">
    <property type="entry name" value="PSII_BNR"/>
    <property type="match status" value="1"/>
</dbReference>
<name>A0A1G6QQ82_9BACT</name>
<dbReference type="PANTHER" id="PTHR47199">
    <property type="entry name" value="PHOTOSYSTEM II STABILITY/ASSEMBLY FACTOR HCF136, CHLOROPLASTIC"/>
    <property type="match status" value="1"/>
</dbReference>
<organism evidence="4 5">
    <name type="scientific">Algoriphagus faecimaris</name>
    <dbReference type="NCBI Taxonomy" id="686796"/>
    <lineage>
        <taxon>Bacteria</taxon>
        <taxon>Pseudomonadati</taxon>
        <taxon>Bacteroidota</taxon>
        <taxon>Cytophagia</taxon>
        <taxon>Cytophagales</taxon>
        <taxon>Cyclobacteriaceae</taxon>
        <taxon>Algoriphagus</taxon>
    </lineage>
</organism>
<sequence>MLRKSIGALLISVALFSCQKKSEYPAVEQPTGWEIFETPIKSSLRGLSSVTADIVWASGSNGRWLKTLDAGQNWSHGIIDGLDSVDFRSIYGFDAENAIAVSAGQPAVIYKTSDGGKTWSKKHEENAKAFLDGISFTDKNRGYVFGDPIDGKWMILETTDQGETWTLIETAPSADEGEAGFAASASSLFARENELWLGSGGSSAKLYHSANRGRSWESWKSPVIQGEASQGVFSVSEAGQGEIVTVGGDYLKEKEAKANAAIFLTETQNWVIPSNPPSGYRSGVTYFPLYHWVIAVGPSGGDFSKDGGKNWVSFSEESWHAVSRAHSGGAIWASGAQGKIGRLTY</sequence>
<dbReference type="InterPro" id="IPR015943">
    <property type="entry name" value="WD40/YVTN_repeat-like_dom_sf"/>
</dbReference>
<feature type="domain" description="Photosynthesis system II assembly factor Ycf48/Hcf136-like" evidence="3">
    <location>
        <begin position="31"/>
        <end position="121"/>
    </location>
</feature>
<dbReference type="EMBL" id="FNAC01000010">
    <property type="protein sequence ID" value="SDC94498.1"/>
    <property type="molecule type" value="Genomic_DNA"/>
</dbReference>
<keyword evidence="5" id="KW-1185">Reference proteome</keyword>
<dbReference type="InterPro" id="IPR028203">
    <property type="entry name" value="PSII_CF48-like_dom"/>
</dbReference>
<dbReference type="PANTHER" id="PTHR47199:SF2">
    <property type="entry name" value="PHOTOSYSTEM II STABILITY_ASSEMBLY FACTOR HCF136, CHLOROPLASTIC"/>
    <property type="match status" value="1"/>
</dbReference>
<dbReference type="Proteomes" id="UP000199060">
    <property type="component" value="Unassembled WGS sequence"/>
</dbReference>
<reference evidence="5" key="1">
    <citation type="submission" date="2016-10" db="EMBL/GenBank/DDBJ databases">
        <authorList>
            <person name="Varghese N."/>
            <person name="Submissions S."/>
        </authorList>
    </citation>
    <scope>NUCLEOTIDE SEQUENCE [LARGE SCALE GENOMIC DNA]</scope>
    <source>
        <strain evidence="5">DSM 23095</strain>
    </source>
</reference>
<evidence type="ECO:0000313" key="4">
    <source>
        <dbReference type="EMBL" id="SDC94498.1"/>
    </source>
</evidence>
<dbReference type="GO" id="GO:0009523">
    <property type="term" value="C:photosystem II"/>
    <property type="evidence" value="ECO:0007669"/>
    <property type="project" value="UniProtKB-KW"/>
</dbReference>
<dbReference type="SUPFAM" id="SSF110296">
    <property type="entry name" value="Oligoxyloglucan reducing end-specific cellobiohydrolase"/>
    <property type="match status" value="1"/>
</dbReference>
<dbReference type="Gene3D" id="2.130.10.10">
    <property type="entry name" value="YVTN repeat-like/Quinoprotein amine dehydrogenase"/>
    <property type="match status" value="1"/>
</dbReference>
<protein>
    <recommendedName>
        <fullName evidence="3">Photosynthesis system II assembly factor Ycf48/Hcf136-like domain-containing protein</fullName>
    </recommendedName>
</protein>
<evidence type="ECO:0000259" key="3">
    <source>
        <dbReference type="Pfam" id="PF14870"/>
    </source>
</evidence>
<proteinExistence type="predicted"/>
<keyword evidence="2" id="KW-0604">Photosystem II</keyword>
<dbReference type="GO" id="GO:0015979">
    <property type="term" value="P:photosynthesis"/>
    <property type="evidence" value="ECO:0007669"/>
    <property type="project" value="UniProtKB-KW"/>
</dbReference>
<evidence type="ECO:0000256" key="1">
    <source>
        <dbReference type="ARBA" id="ARBA00022531"/>
    </source>
</evidence>
<accession>A0A1G6QQ82</accession>
<dbReference type="AlphaFoldDB" id="A0A1G6QQ82"/>
<gene>
    <name evidence="4" type="ORF">SAMN04488104_101021</name>
</gene>
<dbReference type="RefSeq" id="WP_087938682.1">
    <property type="nucleotide sequence ID" value="NZ_FNAC01000010.1"/>
</dbReference>
<evidence type="ECO:0000256" key="2">
    <source>
        <dbReference type="ARBA" id="ARBA00023276"/>
    </source>
</evidence>
<evidence type="ECO:0000313" key="5">
    <source>
        <dbReference type="Proteomes" id="UP000199060"/>
    </source>
</evidence>
<dbReference type="OrthoDB" id="9813892at2"/>
<keyword evidence="1" id="KW-0602">Photosynthesis</keyword>
<dbReference type="STRING" id="686796.SAMN04488104_101021"/>
<dbReference type="PROSITE" id="PS51257">
    <property type="entry name" value="PROKAR_LIPOPROTEIN"/>
    <property type="match status" value="1"/>
</dbReference>